<feature type="non-terminal residue" evidence="1">
    <location>
        <position position="55"/>
    </location>
</feature>
<gene>
    <name evidence="1" type="ORF">AS28_03008</name>
</gene>
<accession>A0A093NUG0</accession>
<organism evidence="1 2">
    <name type="scientific">Pygoscelis adeliae</name>
    <name type="common">Adelie penguin</name>
    <dbReference type="NCBI Taxonomy" id="9238"/>
    <lineage>
        <taxon>Eukaryota</taxon>
        <taxon>Metazoa</taxon>
        <taxon>Chordata</taxon>
        <taxon>Craniata</taxon>
        <taxon>Vertebrata</taxon>
        <taxon>Euteleostomi</taxon>
        <taxon>Archelosauria</taxon>
        <taxon>Archosauria</taxon>
        <taxon>Dinosauria</taxon>
        <taxon>Saurischia</taxon>
        <taxon>Theropoda</taxon>
        <taxon>Coelurosauria</taxon>
        <taxon>Aves</taxon>
        <taxon>Neognathae</taxon>
        <taxon>Neoaves</taxon>
        <taxon>Aequornithes</taxon>
        <taxon>Sphenisciformes</taxon>
        <taxon>Spheniscidae</taxon>
        <taxon>Pygoscelis</taxon>
    </lineage>
</organism>
<protein>
    <recommendedName>
        <fullName evidence="3">Nidogen G2 beta-barrel domain-containing protein</fullName>
    </recommendedName>
</protein>
<evidence type="ECO:0000313" key="1">
    <source>
        <dbReference type="EMBL" id="KFW67811.1"/>
    </source>
</evidence>
<evidence type="ECO:0008006" key="3">
    <source>
        <dbReference type="Google" id="ProtNLM"/>
    </source>
</evidence>
<proteinExistence type="predicted"/>
<reference evidence="1 2" key="1">
    <citation type="submission" date="2014-04" db="EMBL/GenBank/DDBJ databases">
        <title>Genome evolution of avian class.</title>
        <authorList>
            <person name="Zhang G."/>
            <person name="Li C."/>
        </authorList>
    </citation>
    <scope>NUCLEOTIDE SEQUENCE [LARGE SCALE GENOMIC DNA]</scope>
    <source>
        <strain evidence="1">BGI_AS28</strain>
    </source>
</reference>
<keyword evidence="2" id="KW-1185">Reference proteome</keyword>
<name>A0A093NUG0_PYGAD</name>
<dbReference type="Proteomes" id="UP000054081">
    <property type="component" value="Unassembled WGS sequence"/>
</dbReference>
<sequence length="55" mass="6560">NGFKLKEGRFRLDIRKTFFTMRVVRHWNRLPRDVVDTPSLEVFEARLDVALSNLV</sequence>
<evidence type="ECO:0000313" key="2">
    <source>
        <dbReference type="Proteomes" id="UP000054081"/>
    </source>
</evidence>
<dbReference type="AlphaFoldDB" id="A0A093NUG0"/>
<dbReference type="EMBL" id="KL225139">
    <property type="protein sequence ID" value="KFW67811.1"/>
    <property type="molecule type" value="Genomic_DNA"/>
</dbReference>
<feature type="non-terminal residue" evidence="1">
    <location>
        <position position="1"/>
    </location>
</feature>